<proteinExistence type="predicted"/>
<dbReference type="EMBL" id="JACIDT010000001">
    <property type="protein sequence ID" value="MBB3924529.1"/>
    <property type="molecule type" value="Genomic_DNA"/>
</dbReference>
<evidence type="ECO:0000256" key="1">
    <source>
        <dbReference type="SAM" id="Phobius"/>
    </source>
</evidence>
<evidence type="ECO:0000313" key="2">
    <source>
        <dbReference type="EMBL" id="MBB3924529.1"/>
    </source>
</evidence>
<accession>A0A7W6BEA8</accession>
<keyword evidence="1" id="KW-0472">Membrane</keyword>
<evidence type="ECO:0000313" key="3">
    <source>
        <dbReference type="Proteomes" id="UP000571950"/>
    </source>
</evidence>
<sequence>MGLNAGGKWGCIVAAVVALPLLAGAFLLLPDQEGDGGRLLAACAGIVLVAGLIGLAVRAGHGFAARRRSERRR</sequence>
<name>A0A7W6BEA8_9SPHN</name>
<comment type="caution">
    <text evidence="2">The sequence shown here is derived from an EMBL/GenBank/DDBJ whole genome shotgun (WGS) entry which is preliminary data.</text>
</comment>
<feature type="transmembrane region" description="Helical" evidence="1">
    <location>
        <begin position="39"/>
        <end position="64"/>
    </location>
</feature>
<keyword evidence="1" id="KW-1133">Transmembrane helix</keyword>
<dbReference type="RefSeq" id="WP_188070097.1">
    <property type="nucleotide sequence ID" value="NZ_BSPS01000078.1"/>
</dbReference>
<keyword evidence="3" id="KW-1185">Reference proteome</keyword>
<feature type="transmembrane region" description="Helical" evidence="1">
    <location>
        <begin position="9"/>
        <end position="27"/>
    </location>
</feature>
<gene>
    <name evidence="2" type="ORF">GGR43_000223</name>
</gene>
<keyword evidence="1" id="KW-0812">Transmembrane</keyword>
<reference evidence="2 3" key="1">
    <citation type="submission" date="2020-08" db="EMBL/GenBank/DDBJ databases">
        <title>Genomic Encyclopedia of Type Strains, Phase IV (KMG-IV): sequencing the most valuable type-strain genomes for metagenomic binning, comparative biology and taxonomic classification.</title>
        <authorList>
            <person name="Goeker M."/>
        </authorList>
    </citation>
    <scope>NUCLEOTIDE SEQUENCE [LARGE SCALE GENOMIC DNA]</scope>
    <source>
        <strain evidence="2 3">DSM 26189</strain>
    </source>
</reference>
<organism evidence="2 3">
    <name type="scientific">Sphingobium jiangsuense</name>
    <dbReference type="NCBI Taxonomy" id="870476"/>
    <lineage>
        <taxon>Bacteria</taxon>
        <taxon>Pseudomonadati</taxon>
        <taxon>Pseudomonadota</taxon>
        <taxon>Alphaproteobacteria</taxon>
        <taxon>Sphingomonadales</taxon>
        <taxon>Sphingomonadaceae</taxon>
        <taxon>Sphingobium</taxon>
    </lineage>
</organism>
<protein>
    <submittedName>
        <fullName evidence="2">Uncharacterized protein</fullName>
    </submittedName>
</protein>
<dbReference type="Proteomes" id="UP000571950">
    <property type="component" value="Unassembled WGS sequence"/>
</dbReference>
<dbReference type="AlphaFoldDB" id="A0A7W6BEA8"/>